<organism evidence="2 3">
    <name type="scientific">Sphingomonas melonis</name>
    <dbReference type="NCBI Taxonomy" id="152682"/>
    <lineage>
        <taxon>Bacteria</taxon>
        <taxon>Pseudomonadati</taxon>
        <taxon>Pseudomonadota</taxon>
        <taxon>Alphaproteobacteria</taxon>
        <taxon>Sphingomonadales</taxon>
        <taxon>Sphingomonadaceae</taxon>
        <taxon>Sphingomonas</taxon>
    </lineage>
</organism>
<feature type="region of interest" description="Disordered" evidence="1">
    <location>
        <begin position="130"/>
        <end position="151"/>
    </location>
</feature>
<evidence type="ECO:0000313" key="2">
    <source>
        <dbReference type="EMBL" id="NYD89698.1"/>
    </source>
</evidence>
<keyword evidence="3" id="KW-1185">Reference proteome</keyword>
<name>A0A7Y9FM55_9SPHN</name>
<reference evidence="2 3" key="1">
    <citation type="submission" date="2020-08" db="EMBL/GenBank/DDBJ databases">
        <title>The Agave Microbiome: Exploring the role of microbial communities in plant adaptations to desert environments.</title>
        <authorList>
            <person name="Partida-Martinez L.P."/>
        </authorList>
    </citation>
    <scope>NUCLEOTIDE SEQUENCE [LARGE SCALE GENOMIC DNA]</scope>
    <source>
        <strain evidence="2 3">AS2.3</strain>
    </source>
</reference>
<evidence type="ECO:0000256" key="1">
    <source>
        <dbReference type="SAM" id="MobiDB-lite"/>
    </source>
</evidence>
<evidence type="ECO:0000313" key="3">
    <source>
        <dbReference type="Proteomes" id="UP000517753"/>
    </source>
</evidence>
<protein>
    <submittedName>
        <fullName evidence="2">Uncharacterized protein</fullName>
    </submittedName>
</protein>
<comment type="caution">
    <text evidence="2">The sequence shown here is derived from an EMBL/GenBank/DDBJ whole genome shotgun (WGS) entry which is preliminary data.</text>
</comment>
<dbReference type="EMBL" id="JACCBY010000002">
    <property type="protein sequence ID" value="NYD89698.1"/>
    <property type="molecule type" value="Genomic_DNA"/>
</dbReference>
<accession>A0A7Y9FM55</accession>
<gene>
    <name evidence="2" type="ORF">HD841_001478</name>
</gene>
<proteinExistence type="predicted"/>
<sequence length="151" mass="15783">MGVAGEGNPLRPAGGRRGDGLFERMGRWAGGGWGVRVACGGRSGWPGQAGLEQFLPRQGEVARPKGVTEGAVSDVFGCVSSPSVMPSACHLPLAGEELGWMSIPPELLLSQEHWRSFVVVSTRAGIRPAAGERLQSRLSPRRGVDPGTSPG</sequence>
<dbReference type="AlphaFoldDB" id="A0A7Y9FM55"/>
<dbReference type="Proteomes" id="UP000517753">
    <property type="component" value="Unassembled WGS sequence"/>
</dbReference>